<evidence type="ECO:0000313" key="4">
    <source>
        <dbReference type="Proteomes" id="UP001309876"/>
    </source>
</evidence>
<sequence length="254" mass="28344">MSLTTFFQFAHTSYLPLPPTATQRNAKAGDSPQVKLETVQEIRARGIRTAVKLLHSPELMIDLDTLALKFNVALANPPSCSSFADSKNGEFVHYEIIDKFQFLGGLASKLLTYRACFRPLYDIASHTLSSAQARESVGLETISDPGNGVSLLGKWVVSEDNQKPGFLVLTETVQVHCNVFLSWYVRGQLESAHAQLHKEFGRHFCESMVADDPMKGQDERVGKTWKEIRRSESAGGYTTTYEVGNKPLDRMRTE</sequence>
<evidence type="ECO:0000256" key="1">
    <source>
        <dbReference type="SAM" id="MobiDB-lite"/>
    </source>
</evidence>
<dbReference type="InterPro" id="IPR055481">
    <property type="entry name" value="DUF7053"/>
</dbReference>
<proteinExistence type="predicted"/>
<comment type="caution">
    <text evidence="3">The sequence shown here is derived from an EMBL/GenBank/DDBJ whole genome shotgun (WGS) entry which is preliminary data.</text>
</comment>
<dbReference type="EMBL" id="JAVRRJ010000006">
    <property type="protein sequence ID" value="KAK5083802.1"/>
    <property type="molecule type" value="Genomic_DNA"/>
</dbReference>
<gene>
    <name evidence="3" type="ORF">LTR05_006308</name>
</gene>
<dbReference type="Proteomes" id="UP001309876">
    <property type="component" value="Unassembled WGS sequence"/>
</dbReference>
<dbReference type="Pfam" id="PF23155">
    <property type="entry name" value="DUF7053"/>
    <property type="match status" value="1"/>
</dbReference>
<feature type="domain" description="DUF7053" evidence="2">
    <location>
        <begin position="49"/>
        <end position="201"/>
    </location>
</feature>
<dbReference type="AlphaFoldDB" id="A0AAN7SYI2"/>
<reference evidence="3 4" key="1">
    <citation type="submission" date="2023-08" db="EMBL/GenBank/DDBJ databases">
        <title>Black Yeasts Isolated from many extreme environments.</title>
        <authorList>
            <person name="Coleine C."/>
            <person name="Stajich J.E."/>
            <person name="Selbmann L."/>
        </authorList>
    </citation>
    <scope>NUCLEOTIDE SEQUENCE [LARGE SCALE GENOMIC DNA]</scope>
    <source>
        <strain evidence="3 4">CCFEE 5910</strain>
    </source>
</reference>
<evidence type="ECO:0000259" key="2">
    <source>
        <dbReference type="Pfam" id="PF23155"/>
    </source>
</evidence>
<name>A0AAN7SYI2_9EURO</name>
<evidence type="ECO:0000313" key="3">
    <source>
        <dbReference type="EMBL" id="KAK5083802.1"/>
    </source>
</evidence>
<keyword evidence="4" id="KW-1185">Reference proteome</keyword>
<feature type="region of interest" description="Disordered" evidence="1">
    <location>
        <begin position="235"/>
        <end position="254"/>
    </location>
</feature>
<protein>
    <recommendedName>
        <fullName evidence="2">DUF7053 domain-containing protein</fullName>
    </recommendedName>
</protein>
<accession>A0AAN7SYI2</accession>
<organism evidence="3 4">
    <name type="scientific">Lithohypha guttulata</name>
    <dbReference type="NCBI Taxonomy" id="1690604"/>
    <lineage>
        <taxon>Eukaryota</taxon>
        <taxon>Fungi</taxon>
        <taxon>Dikarya</taxon>
        <taxon>Ascomycota</taxon>
        <taxon>Pezizomycotina</taxon>
        <taxon>Eurotiomycetes</taxon>
        <taxon>Chaetothyriomycetidae</taxon>
        <taxon>Chaetothyriales</taxon>
        <taxon>Trichomeriaceae</taxon>
        <taxon>Lithohypha</taxon>
    </lineage>
</organism>